<proteinExistence type="predicted"/>
<dbReference type="InterPro" id="IPR045864">
    <property type="entry name" value="aa-tRNA-synth_II/BPL/LPL"/>
</dbReference>
<gene>
    <name evidence="2" type="ORF">FEZ48_09305</name>
</gene>
<dbReference type="Pfam" id="PF13393">
    <property type="entry name" value="tRNA-synt_His"/>
    <property type="match status" value="1"/>
</dbReference>
<accession>A0A5R9C1L1</accession>
<reference evidence="2 3" key="1">
    <citation type="submission" date="2019-05" db="EMBL/GenBank/DDBJ databases">
        <title>The metagenome of a microbial culture collection derived from dairy environment covers the genomic content of the human microbiome.</title>
        <authorList>
            <person name="Roder T."/>
            <person name="Wuthrich D."/>
            <person name="Sattari Z."/>
            <person name="Von Ah U."/>
            <person name="Bar C."/>
            <person name="Ronchi F."/>
            <person name="Macpherson A.J."/>
            <person name="Ganal-Vonarburg S.C."/>
            <person name="Bruggmann R."/>
            <person name="Vergeres G."/>
        </authorList>
    </citation>
    <scope>NUCLEOTIDE SEQUENCE [LARGE SCALE GENOMIC DNA]</scope>
    <source>
        <strain evidence="2 3">FAM 24235</strain>
    </source>
</reference>
<dbReference type="STRING" id="191770.SAMN04488013_12814"/>
<dbReference type="GO" id="GO:0016740">
    <property type="term" value="F:transferase activity"/>
    <property type="evidence" value="ECO:0007669"/>
    <property type="project" value="UniProtKB-ARBA"/>
</dbReference>
<dbReference type="Proteomes" id="UP000307201">
    <property type="component" value="Unassembled WGS sequence"/>
</dbReference>
<dbReference type="OrthoDB" id="2387597at2"/>
<dbReference type="Gene3D" id="3.30.930.10">
    <property type="entry name" value="Bira Bifunctional Protein, Domain 2"/>
    <property type="match status" value="1"/>
</dbReference>
<dbReference type="SUPFAM" id="SSF55681">
    <property type="entry name" value="Class II aaRS and biotin synthetases"/>
    <property type="match status" value="1"/>
</dbReference>
<name>A0A5R9C1L1_9LACT</name>
<comment type="caution">
    <text evidence="2">The sequence shown here is derived from an EMBL/GenBank/DDBJ whole genome shotgun (WGS) entry which is preliminary data.</text>
</comment>
<dbReference type="AlphaFoldDB" id="A0A5R9C1L1"/>
<dbReference type="EMBL" id="VBTE01000028">
    <property type="protein sequence ID" value="TLQ06581.1"/>
    <property type="molecule type" value="Genomic_DNA"/>
</dbReference>
<evidence type="ECO:0000259" key="1">
    <source>
        <dbReference type="Pfam" id="PF13393"/>
    </source>
</evidence>
<protein>
    <recommendedName>
        <fullName evidence="1">Class II Histidinyl-tRNA synthetase (HisRS)-like catalytic core domain-containing protein</fullName>
    </recommendedName>
</protein>
<evidence type="ECO:0000313" key="2">
    <source>
        <dbReference type="EMBL" id="TLQ06581.1"/>
    </source>
</evidence>
<feature type="domain" description="Class II Histidinyl-tRNA synthetase (HisRS)-like catalytic core" evidence="1">
    <location>
        <begin position="25"/>
        <end position="278"/>
    </location>
</feature>
<evidence type="ECO:0000313" key="3">
    <source>
        <dbReference type="Proteomes" id="UP000307201"/>
    </source>
</evidence>
<dbReference type="GO" id="GO:0140096">
    <property type="term" value="F:catalytic activity, acting on a protein"/>
    <property type="evidence" value="ECO:0007669"/>
    <property type="project" value="UniProtKB-ARBA"/>
</dbReference>
<sequence>MKRGSYIMNSTSLSKSILHQKHQELDFLHHFHGLGYDLIDLSAIEQFDWTKLSEDDLGLMNERHKWQHEGFLFALRSDWTNAIVRYRKKYQLDAEKIAYSGPVYTLNSEKHQYGLETFTSDIDKQTKILKQMVHYIKEHLSITLSVAVISHNTLLKTLLSEKELADELTRKFIKERNRDALAIKIGEKHPVIELMSHPAAEQANYVKEHMPHLKRHIEEMNLWESILIEENVSYVYGDMLALPSQTYYKGISIQLYSEDKVEPIASGGQYSSPTNAFGIGLNI</sequence>
<organism evidence="2 3">
    <name type="scientific">Marinilactibacillus psychrotolerans</name>
    <dbReference type="NCBI Taxonomy" id="191770"/>
    <lineage>
        <taxon>Bacteria</taxon>
        <taxon>Bacillati</taxon>
        <taxon>Bacillota</taxon>
        <taxon>Bacilli</taxon>
        <taxon>Lactobacillales</taxon>
        <taxon>Carnobacteriaceae</taxon>
        <taxon>Marinilactibacillus</taxon>
    </lineage>
</organism>
<dbReference type="InterPro" id="IPR041715">
    <property type="entry name" value="HisRS-like_core"/>
</dbReference>